<organism evidence="1 2">
    <name type="scientific">Candidatus Endolissoclinum faulkneri L2</name>
    <dbReference type="NCBI Taxonomy" id="1193729"/>
    <lineage>
        <taxon>Bacteria</taxon>
        <taxon>Pseudomonadati</taxon>
        <taxon>Pseudomonadota</taxon>
        <taxon>Alphaproteobacteria</taxon>
        <taxon>Rhodospirillales</taxon>
        <taxon>Rhodospirillaceae</taxon>
        <taxon>Candidatus Endolissoclinum</taxon>
    </lineage>
</organism>
<sequence>MDVNLPVNLQYFYLSIYKICSRKYNESAVYKLQINNRVSFTR</sequence>
<protein>
    <submittedName>
        <fullName evidence="1">Uncharacterized protein</fullName>
    </submittedName>
</protein>
<dbReference type="EMBL" id="CP003539">
    <property type="protein sequence ID" value="AFX98493.1"/>
    <property type="molecule type" value="Genomic_DNA"/>
</dbReference>
<name>K7Z3F2_9PROT</name>
<dbReference type="AlphaFoldDB" id="K7Z3F2"/>
<proteinExistence type="predicted"/>
<reference evidence="1 2" key="1">
    <citation type="journal article" date="2012" name="Proc. Natl. Acad. Sci. U.S.A.">
        <title>Genome streamlining and chemical defense in a coral reef symbiosis.</title>
        <authorList>
            <person name="Kwan J.C."/>
            <person name="Donia M.S."/>
            <person name="Han A.W."/>
            <person name="Hirose E."/>
            <person name="Haygood M.G."/>
            <person name="Schmidt E.W."/>
        </authorList>
    </citation>
    <scope>NUCLEOTIDE SEQUENCE [LARGE SCALE GENOMIC DNA]</scope>
    <source>
        <strain evidence="1 2">L2</strain>
    </source>
</reference>
<gene>
    <name evidence="1" type="ORF">A1OE_293</name>
</gene>
<accession>K7Z3F2</accession>
<dbReference type="HOGENOM" id="CLU_3248739_0_0_5"/>
<dbReference type="KEGG" id="thal:A1OE_293"/>
<keyword evidence="2" id="KW-1185">Reference proteome</keyword>
<evidence type="ECO:0000313" key="2">
    <source>
        <dbReference type="Proteomes" id="UP000010077"/>
    </source>
</evidence>
<evidence type="ECO:0000313" key="1">
    <source>
        <dbReference type="EMBL" id="AFX98493.1"/>
    </source>
</evidence>
<dbReference type="Proteomes" id="UP000010077">
    <property type="component" value="Chromosome"/>
</dbReference>